<dbReference type="InterPro" id="IPR003439">
    <property type="entry name" value="ABC_transporter-like_ATP-bd"/>
</dbReference>
<dbReference type="InterPro" id="IPR017871">
    <property type="entry name" value="ABC_transporter-like_CS"/>
</dbReference>
<reference evidence="5 6" key="1">
    <citation type="submission" date="2011-10" db="EMBL/GenBank/DDBJ databases">
        <title>The Improved High-Quality Draft genome of Leptonema illini DSM 21528.</title>
        <authorList>
            <consortium name="US DOE Joint Genome Institute (JGI-PGF)"/>
            <person name="Lucas S."/>
            <person name="Copeland A."/>
            <person name="Lapidus A."/>
            <person name="Glavina del Rio T."/>
            <person name="Dalin E."/>
            <person name="Tice H."/>
            <person name="Bruce D."/>
            <person name="Goodwin L."/>
            <person name="Pitluck S."/>
            <person name="Peters L."/>
            <person name="Mikhailova N."/>
            <person name="Held B."/>
            <person name="Kyrpides N."/>
            <person name="Mavromatis K."/>
            <person name="Ivanova N."/>
            <person name="Markowitz V."/>
            <person name="Cheng J.-F."/>
            <person name="Hugenholtz P."/>
            <person name="Woyke T."/>
            <person name="Wu D."/>
            <person name="Gronow S."/>
            <person name="Wellnitz S."/>
            <person name="Brambilla E.-M."/>
            <person name="Klenk H.-P."/>
            <person name="Eisen J.A."/>
        </authorList>
    </citation>
    <scope>NUCLEOTIDE SEQUENCE [LARGE SCALE GENOMIC DNA]</scope>
    <source>
        <strain evidence="5 6">DSM 21528</strain>
    </source>
</reference>
<dbReference type="Pfam" id="PF00005">
    <property type="entry name" value="ABC_tran"/>
    <property type="match status" value="1"/>
</dbReference>
<sequence length="323" mass="35947">MSLVRIRNLNTWFPVRSGVFRRRTGWVYALNHIDLNIEPGEVLALVGESGCGKSTLGNSLLGLVPPTSGTIEFDGKAIDIGKPSSWNDIRTELQIIFQDPYSSLNPRHTVFQILAEPLLLHKQATRKNVREKVAELLSLVRLPVDSMDRYPHAFSGGQRQRIGIARAIGLRPKLIVCDEVSSALDVSVQAQIVELLLDLKKQFALSLLFITHDLSLVRHIADRVVVMYAGRIVEMAPVEKIFQAPAHPYTRALLDAIPVLDRNKKPGLLEGEVPSATVQHTGCVFQSRCAYVQDRCRSERPPSGDVEKKERVACFFPLKTVSA</sequence>
<proteinExistence type="predicted"/>
<dbReference type="SUPFAM" id="SSF52540">
    <property type="entry name" value="P-loop containing nucleoside triphosphate hydrolases"/>
    <property type="match status" value="1"/>
</dbReference>
<dbReference type="InterPro" id="IPR003593">
    <property type="entry name" value="AAA+_ATPase"/>
</dbReference>
<dbReference type="GO" id="GO:0016887">
    <property type="term" value="F:ATP hydrolysis activity"/>
    <property type="evidence" value="ECO:0007669"/>
    <property type="project" value="InterPro"/>
</dbReference>
<dbReference type="InterPro" id="IPR027417">
    <property type="entry name" value="P-loop_NTPase"/>
</dbReference>
<dbReference type="Proteomes" id="UP000005737">
    <property type="component" value="Unassembled WGS sequence"/>
</dbReference>
<keyword evidence="2" id="KW-0547">Nucleotide-binding</keyword>
<dbReference type="GO" id="GO:0055085">
    <property type="term" value="P:transmembrane transport"/>
    <property type="evidence" value="ECO:0007669"/>
    <property type="project" value="UniProtKB-ARBA"/>
</dbReference>
<protein>
    <submittedName>
        <fullName evidence="5">Oligopeptide/dipeptide ABC transporter, ATPase subunit</fullName>
    </submittedName>
</protein>
<evidence type="ECO:0000256" key="1">
    <source>
        <dbReference type="ARBA" id="ARBA00022448"/>
    </source>
</evidence>
<accession>H2CJJ5</accession>
<evidence type="ECO:0000313" key="6">
    <source>
        <dbReference type="Proteomes" id="UP000005737"/>
    </source>
</evidence>
<dbReference type="CDD" id="cd03257">
    <property type="entry name" value="ABC_NikE_OppD_transporters"/>
    <property type="match status" value="1"/>
</dbReference>
<evidence type="ECO:0000256" key="3">
    <source>
        <dbReference type="ARBA" id="ARBA00022840"/>
    </source>
</evidence>
<keyword evidence="6" id="KW-1185">Reference proteome</keyword>
<dbReference type="HOGENOM" id="CLU_000604_1_23_12"/>
<dbReference type="AlphaFoldDB" id="H2CJJ5"/>
<dbReference type="GO" id="GO:0005524">
    <property type="term" value="F:ATP binding"/>
    <property type="evidence" value="ECO:0007669"/>
    <property type="project" value="UniProtKB-KW"/>
</dbReference>
<dbReference type="NCBIfam" id="TIGR01727">
    <property type="entry name" value="oligo_HPY"/>
    <property type="match status" value="1"/>
</dbReference>
<dbReference type="PANTHER" id="PTHR43776">
    <property type="entry name" value="TRANSPORT ATP-BINDING PROTEIN"/>
    <property type="match status" value="1"/>
</dbReference>
<dbReference type="Pfam" id="PF08352">
    <property type="entry name" value="oligo_HPY"/>
    <property type="match status" value="1"/>
</dbReference>
<name>H2CJJ5_9LEPT</name>
<evidence type="ECO:0000259" key="4">
    <source>
        <dbReference type="PROSITE" id="PS50893"/>
    </source>
</evidence>
<keyword evidence="3" id="KW-0067">ATP-binding</keyword>
<dbReference type="Gene3D" id="3.40.50.300">
    <property type="entry name" value="P-loop containing nucleotide triphosphate hydrolases"/>
    <property type="match status" value="1"/>
</dbReference>
<dbReference type="GO" id="GO:0015833">
    <property type="term" value="P:peptide transport"/>
    <property type="evidence" value="ECO:0007669"/>
    <property type="project" value="InterPro"/>
</dbReference>
<dbReference type="PROSITE" id="PS00211">
    <property type="entry name" value="ABC_TRANSPORTER_1"/>
    <property type="match status" value="1"/>
</dbReference>
<dbReference type="InterPro" id="IPR050319">
    <property type="entry name" value="ABC_transp_ATP-bind"/>
</dbReference>
<feature type="domain" description="ABC transporter" evidence="4">
    <location>
        <begin position="4"/>
        <end position="254"/>
    </location>
</feature>
<dbReference type="STRING" id="183.GCA_002009735_03429"/>
<dbReference type="InterPro" id="IPR013563">
    <property type="entry name" value="Oligopep_ABC_C"/>
</dbReference>
<dbReference type="EMBL" id="JH597773">
    <property type="protein sequence ID" value="EHQ07152.1"/>
    <property type="molecule type" value="Genomic_DNA"/>
</dbReference>
<dbReference type="PROSITE" id="PS50893">
    <property type="entry name" value="ABC_TRANSPORTER_2"/>
    <property type="match status" value="1"/>
</dbReference>
<dbReference type="RefSeq" id="WP_002772883.1">
    <property type="nucleotide sequence ID" value="NZ_JH597773.1"/>
</dbReference>
<keyword evidence="1" id="KW-0813">Transport</keyword>
<evidence type="ECO:0000313" key="5">
    <source>
        <dbReference type="EMBL" id="EHQ07152.1"/>
    </source>
</evidence>
<dbReference type="FunFam" id="3.40.50.300:FF:000016">
    <property type="entry name" value="Oligopeptide ABC transporter ATP-binding component"/>
    <property type="match status" value="1"/>
</dbReference>
<evidence type="ECO:0000256" key="2">
    <source>
        <dbReference type="ARBA" id="ARBA00022741"/>
    </source>
</evidence>
<gene>
    <name evidence="5" type="ORF">Lepil_2477</name>
</gene>
<dbReference type="SMART" id="SM00382">
    <property type="entry name" value="AAA"/>
    <property type="match status" value="1"/>
</dbReference>
<organism evidence="5 6">
    <name type="scientific">Leptonema illini DSM 21528</name>
    <dbReference type="NCBI Taxonomy" id="929563"/>
    <lineage>
        <taxon>Bacteria</taxon>
        <taxon>Pseudomonadati</taxon>
        <taxon>Spirochaetota</taxon>
        <taxon>Spirochaetia</taxon>
        <taxon>Leptospirales</taxon>
        <taxon>Leptospiraceae</taxon>
        <taxon>Leptonema</taxon>
    </lineage>
</organism>